<evidence type="ECO:0000256" key="9">
    <source>
        <dbReference type="ARBA" id="ARBA00022723"/>
    </source>
</evidence>
<organism evidence="15 16">
    <name type="scientific">Electrophorus voltai</name>
    <dbReference type="NCBI Taxonomy" id="2609070"/>
    <lineage>
        <taxon>Eukaryota</taxon>
        <taxon>Metazoa</taxon>
        <taxon>Chordata</taxon>
        <taxon>Craniata</taxon>
        <taxon>Vertebrata</taxon>
        <taxon>Euteleostomi</taxon>
        <taxon>Actinopterygii</taxon>
        <taxon>Neopterygii</taxon>
        <taxon>Teleostei</taxon>
        <taxon>Ostariophysi</taxon>
        <taxon>Gymnotiformes</taxon>
        <taxon>Gymnotoidei</taxon>
        <taxon>Gymnotidae</taxon>
        <taxon>Electrophorus</taxon>
    </lineage>
</organism>
<dbReference type="PANTHER" id="PTHR14586">
    <property type="entry name" value="THIAMINE-TRIPHOSPHATASE"/>
    <property type="match status" value="1"/>
</dbReference>
<evidence type="ECO:0000256" key="3">
    <source>
        <dbReference type="ARBA" id="ARBA00004496"/>
    </source>
</evidence>
<comment type="similarity">
    <text evidence="4">Belongs to the ThTPase family.</text>
</comment>
<dbReference type="Proteomes" id="UP001239994">
    <property type="component" value="Unassembled WGS sequence"/>
</dbReference>
<evidence type="ECO:0000256" key="4">
    <source>
        <dbReference type="ARBA" id="ARBA00008181"/>
    </source>
</evidence>
<feature type="domain" description="CYTH" evidence="14">
    <location>
        <begin position="4"/>
        <end position="196"/>
    </location>
</feature>
<sequence length="245" mass="28061">MPVEVERKFVCDSDIQGKLKKIGAVCIGQCQFKDQYFDLEDFTLTLRDFWLRKREGHWELKCPASSLTEPEQRAEAMCTNYREVMDLAHIKAEIMGIIENCPGAVEDILDSSQMNQLNSDSKEEMWLKELKLQCFAEYTTTRCSYVLDDGEEGRVRVDLDQADFGYCVGEIEVLVSEGGNMQSAMQRIEMTAEKLGKCLECVGHSTSVSWVLLVRRFRGKCMYFFRDIAQTTMLSWSVLMSSEGI</sequence>
<dbReference type="InterPro" id="IPR023577">
    <property type="entry name" value="CYTH_domain"/>
</dbReference>
<comment type="caution">
    <text evidence="15">The sequence shown here is derived from an EMBL/GenBank/DDBJ whole genome shotgun (WGS) entry which is preliminary data.</text>
</comment>
<dbReference type="EC" id="3.6.1.28" evidence="6"/>
<evidence type="ECO:0000256" key="7">
    <source>
        <dbReference type="ARBA" id="ARBA00020088"/>
    </source>
</evidence>
<dbReference type="InterPro" id="IPR033469">
    <property type="entry name" value="CYTH-like_dom_sf"/>
</dbReference>
<dbReference type="InterPro" id="IPR039582">
    <property type="entry name" value="THTPA"/>
</dbReference>
<evidence type="ECO:0000256" key="11">
    <source>
        <dbReference type="ARBA" id="ARBA00022842"/>
    </source>
</evidence>
<dbReference type="InterPro" id="IPR012177">
    <property type="entry name" value="ThTPase_euk"/>
</dbReference>
<accession>A0AAD9E6L9</accession>
<dbReference type="Pfam" id="PF01928">
    <property type="entry name" value="CYTH"/>
    <property type="match status" value="1"/>
</dbReference>
<dbReference type="PANTHER" id="PTHR14586:SF1">
    <property type="entry name" value="THIAMINE-TRIPHOSPHATASE"/>
    <property type="match status" value="1"/>
</dbReference>
<reference evidence="15" key="1">
    <citation type="submission" date="2023-03" db="EMBL/GenBank/DDBJ databases">
        <title>Electrophorus voltai genome.</title>
        <authorList>
            <person name="Bian C."/>
        </authorList>
    </citation>
    <scope>NUCLEOTIDE SEQUENCE</scope>
    <source>
        <strain evidence="15">CB-2022</strain>
        <tissue evidence="15">Muscle</tissue>
    </source>
</reference>
<evidence type="ECO:0000256" key="13">
    <source>
        <dbReference type="ARBA" id="ARBA00048194"/>
    </source>
</evidence>
<evidence type="ECO:0000256" key="2">
    <source>
        <dbReference type="ARBA" id="ARBA00002106"/>
    </source>
</evidence>
<comment type="catalytic activity">
    <reaction evidence="13">
        <text>thiamine triphosphate + H2O = thiamine diphosphate + phosphate + H(+)</text>
        <dbReference type="Rhea" id="RHEA:11744"/>
        <dbReference type="ChEBI" id="CHEBI:15377"/>
        <dbReference type="ChEBI" id="CHEBI:15378"/>
        <dbReference type="ChEBI" id="CHEBI:43474"/>
        <dbReference type="ChEBI" id="CHEBI:58937"/>
        <dbReference type="ChEBI" id="CHEBI:58938"/>
        <dbReference type="EC" id="3.6.1.28"/>
    </reaction>
</comment>
<evidence type="ECO:0000256" key="6">
    <source>
        <dbReference type="ARBA" id="ARBA00012378"/>
    </source>
</evidence>
<name>A0AAD9E6L9_9TELE</name>
<evidence type="ECO:0000313" key="16">
    <source>
        <dbReference type="Proteomes" id="UP001239994"/>
    </source>
</evidence>
<evidence type="ECO:0000256" key="5">
    <source>
        <dbReference type="ARBA" id="ARBA00011245"/>
    </source>
</evidence>
<evidence type="ECO:0000256" key="12">
    <source>
        <dbReference type="ARBA" id="ARBA00022990"/>
    </source>
</evidence>
<evidence type="ECO:0000256" key="8">
    <source>
        <dbReference type="ARBA" id="ARBA00022490"/>
    </source>
</evidence>
<dbReference type="GO" id="GO:0000287">
    <property type="term" value="F:magnesium ion binding"/>
    <property type="evidence" value="ECO:0007669"/>
    <property type="project" value="TreeGrafter"/>
</dbReference>
<comment type="cofactor">
    <cofactor evidence="1">
        <name>Mg(2+)</name>
        <dbReference type="ChEBI" id="CHEBI:18420"/>
    </cofactor>
</comment>
<gene>
    <name evidence="15" type="ORF">P4O66_004859</name>
</gene>
<dbReference type="GO" id="GO:0050333">
    <property type="term" value="F:thiamine triphosphate phosphatase activity"/>
    <property type="evidence" value="ECO:0007669"/>
    <property type="project" value="UniProtKB-EC"/>
</dbReference>
<dbReference type="GO" id="GO:0042357">
    <property type="term" value="P:thiamine diphosphate metabolic process"/>
    <property type="evidence" value="ECO:0007669"/>
    <property type="project" value="TreeGrafter"/>
</dbReference>
<comment type="subunit">
    <text evidence="5">Monomer.</text>
</comment>
<dbReference type="GO" id="GO:0006772">
    <property type="term" value="P:thiamine metabolic process"/>
    <property type="evidence" value="ECO:0007669"/>
    <property type="project" value="InterPro"/>
</dbReference>
<keyword evidence="8" id="KW-0963">Cytoplasm</keyword>
<comment type="function">
    <text evidence="2">Hydrolase highly specific for thiamine triphosphate (ThTP).</text>
</comment>
<protein>
    <recommendedName>
        <fullName evidence="7">Thiamine-triphosphatase</fullName>
        <ecNumber evidence="6">3.6.1.28</ecNumber>
    </recommendedName>
</protein>
<keyword evidence="12" id="KW-0007">Acetylation</keyword>
<comment type="subcellular location">
    <subcellularLocation>
        <location evidence="3">Cytoplasm</location>
    </subcellularLocation>
</comment>
<feature type="non-terminal residue" evidence="15">
    <location>
        <position position="1"/>
    </location>
</feature>
<keyword evidence="9" id="KW-0479">Metal-binding</keyword>
<keyword evidence="16" id="KW-1185">Reference proteome</keyword>
<dbReference type="EMBL" id="JAROKS010000001">
    <property type="protein sequence ID" value="KAK1806344.1"/>
    <property type="molecule type" value="Genomic_DNA"/>
</dbReference>
<proteinExistence type="inferred from homology"/>
<evidence type="ECO:0000256" key="1">
    <source>
        <dbReference type="ARBA" id="ARBA00001946"/>
    </source>
</evidence>
<evidence type="ECO:0000313" key="15">
    <source>
        <dbReference type="EMBL" id="KAK1806344.1"/>
    </source>
</evidence>
<dbReference type="AlphaFoldDB" id="A0AAD9E6L9"/>
<evidence type="ECO:0000256" key="10">
    <source>
        <dbReference type="ARBA" id="ARBA00022801"/>
    </source>
</evidence>
<dbReference type="Gene3D" id="2.40.320.10">
    <property type="entry name" value="Hypothetical Protein Pfu-838710-001"/>
    <property type="match status" value="1"/>
</dbReference>
<evidence type="ECO:0000259" key="14">
    <source>
        <dbReference type="Pfam" id="PF01928"/>
    </source>
</evidence>
<keyword evidence="11" id="KW-0460">Magnesium</keyword>
<dbReference type="SUPFAM" id="SSF55154">
    <property type="entry name" value="CYTH-like phosphatases"/>
    <property type="match status" value="1"/>
</dbReference>
<dbReference type="CDD" id="cd07758">
    <property type="entry name" value="ThTPase"/>
    <property type="match status" value="1"/>
</dbReference>
<dbReference type="GO" id="GO:0005737">
    <property type="term" value="C:cytoplasm"/>
    <property type="evidence" value="ECO:0007669"/>
    <property type="project" value="UniProtKB-SubCell"/>
</dbReference>
<keyword evidence="10" id="KW-0378">Hydrolase</keyword>